<gene>
    <name evidence="1" type="ORF">GCM10007859_25060</name>
</gene>
<keyword evidence="2" id="KW-1185">Reference proteome</keyword>
<evidence type="ECO:0000313" key="1">
    <source>
        <dbReference type="EMBL" id="GLS02482.1"/>
    </source>
</evidence>
<evidence type="ECO:0000313" key="2">
    <source>
        <dbReference type="Proteomes" id="UP001156921"/>
    </source>
</evidence>
<protein>
    <submittedName>
        <fullName evidence="1">Uncharacterized protein</fullName>
    </submittedName>
</protein>
<dbReference type="EMBL" id="BSOY01000073">
    <property type="protein sequence ID" value="GLS02482.1"/>
    <property type="molecule type" value="Genomic_DNA"/>
</dbReference>
<name>A0ABQ6BQI2_9CAUL</name>
<accession>A0ABQ6BQI2</accession>
<dbReference type="Proteomes" id="UP001156921">
    <property type="component" value="Unassembled WGS sequence"/>
</dbReference>
<proteinExistence type="predicted"/>
<reference evidence="2" key="1">
    <citation type="journal article" date="2019" name="Int. J. Syst. Evol. Microbiol.">
        <title>The Global Catalogue of Microorganisms (GCM) 10K type strain sequencing project: providing services to taxonomists for standard genome sequencing and annotation.</title>
        <authorList>
            <consortium name="The Broad Institute Genomics Platform"/>
            <consortium name="The Broad Institute Genome Sequencing Center for Infectious Disease"/>
            <person name="Wu L."/>
            <person name="Ma J."/>
        </authorList>
    </citation>
    <scope>NUCLEOTIDE SEQUENCE [LARGE SCALE GENOMIC DNA]</scope>
    <source>
        <strain evidence="2">NBRC 110107</strain>
    </source>
</reference>
<comment type="caution">
    <text evidence="1">The sequence shown here is derived from an EMBL/GenBank/DDBJ whole genome shotgun (WGS) entry which is preliminary data.</text>
</comment>
<sequence length="73" mass="7649">MPGKASHTIRVHRGFSIMGAPGLCRGAHGRPHDRRGLLMKLVETPDLVRGALDLQATRGGVRGGDSGPGLGRL</sequence>
<organism evidence="1 2">
    <name type="scientific">Brevundimonas denitrificans</name>
    <dbReference type="NCBI Taxonomy" id="1443434"/>
    <lineage>
        <taxon>Bacteria</taxon>
        <taxon>Pseudomonadati</taxon>
        <taxon>Pseudomonadota</taxon>
        <taxon>Alphaproteobacteria</taxon>
        <taxon>Caulobacterales</taxon>
        <taxon>Caulobacteraceae</taxon>
        <taxon>Brevundimonas</taxon>
    </lineage>
</organism>